<keyword evidence="6" id="KW-1185">Reference proteome</keyword>
<evidence type="ECO:0000256" key="1">
    <source>
        <dbReference type="ARBA" id="ARBA00006484"/>
    </source>
</evidence>
<accession>A0A927MEZ3</accession>
<comment type="similarity">
    <text evidence="1">Belongs to the short-chain dehydrogenases/reductases (SDR) family.</text>
</comment>
<dbReference type="GO" id="GO:0048038">
    <property type="term" value="F:quinone binding"/>
    <property type="evidence" value="ECO:0007669"/>
    <property type="project" value="TreeGrafter"/>
</dbReference>
<dbReference type="InterPro" id="IPR020904">
    <property type="entry name" value="Sc_DH/Rdtase_CS"/>
</dbReference>
<comment type="caution">
    <text evidence="5">The sequence shown here is derived from an EMBL/GenBank/DDBJ whole genome shotgun (WGS) entry which is preliminary data.</text>
</comment>
<proteinExistence type="inferred from homology"/>
<dbReference type="NCBIfam" id="NF004198">
    <property type="entry name" value="PRK05653.1-3"/>
    <property type="match status" value="1"/>
</dbReference>
<keyword evidence="3 5" id="KW-0560">Oxidoreductase</keyword>
<dbReference type="EC" id="1.1.1.100" evidence="5"/>
<dbReference type="EMBL" id="JADBEL010000001">
    <property type="protein sequence ID" value="MBE1553240.1"/>
    <property type="molecule type" value="Genomic_DNA"/>
</dbReference>
<evidence type="ECO:0000259" key="4">
    <source>
        <dbReference type="SMART" id="SM00822"/>
    </source>
</evidence>
<name>A0A927MEZ3_9BACL</name>
<evidence type="ECO:0000256" key="3">
    <source>
        <dbReference type="ARBA" id="ARBA00023002"/>
    </source>
</evidence>
<dbReference type="InterPro" id="IPR057326">
    <property type="entry name" value="KR_dom"/>
</dbReference>
<evidence type="ECO:0000256" key="2">
    <source>
        <dbReference type="ARBA" id="ARBA00022857"/>
    </source>
</evidence>
<protein>
    <submittedName>
        <fullName evidence="5">3-oxoacyl-[acyl-carrier protein] reductase</fullName>
        <ecNumber evidence="5">1.1.1.100</ecNumber>
    </submittedName>
</protein>
<dbReference type="PRINTS" id="PR00081">
    <property type="entry name" value="GDHRDH"/>
</dbReference>
<evidence type="ECO:0000313" key="6">
    <source>
        <dbReference type="Proteomes" id="UP000658225"/>
    </source>
</evidence>
<gene>
    <name evidence="5" type="ORF">H4683_000309</name>
</gene>
<reference evidence="5" key="1">
    <citation type="submission" date="2020-10" db="EMBL/GenBank/DDBJ databases">
        <title>Genomic Encyclopedia of Type Strains, Phase IV (KMG-IV): sequencing the most valuable type-strain genomes for metagenomic binning, comparative biology and taxonomic classification.</title>
        <authorList>
            <person name="Goeker M."/>
        </authorList>
    </citation>
    <scope>NUCLEOTIDE SEQUENCE</scope>
    <source>
        <strain evidence="5">DSM 13886</strain>
    </source>
</reference>
<dbReference type="FunFam" id="3.40.50.720:FF:000115">
    <property type="entry name" value="3-oxoacyl-[acyl-carrier-protein] reductase FabG"/>
    <property type="match status" value="1"/>
</dbReference>
<dbReference type="InterPro" id="IPR036291">
    <property type="entry name" value="NAD(P)-bd_dom_sf"/>
</dbReference>
<keyword evidence="2" id="KW-0521">NADP</keyword>
<dbReference type="NCBIfam" id="NF009466">
    <property type="entry name" value="PRK12826.1-2"/>
    <property type="match status" value="1"/>
</dbReference>
<dbReference type="PANTHER" id="PTHR42760">
    <property type="entry name" value="SHORT-CHAIN DEHYDROGENASES/REDUCTASES FAMILY MEMBER"/>
    <property type="match status" value="1"/>
</dbReference>
<dbReference type="PRINTS" id="PR00080">
    <property type="entry name" value="SDRFAMILY"/>
</dbReference>
<evidence type="ECO:0000313" key="5">
    <source>
        <dbReference type="EMBL" id="MBE1553240.1"/>
    </source>
</evidence>
<dbReference type="AlphaFoldDB" id="A0A927MEZ3"/>
<dbReference type="RefSeq" id="WP_192597054.1">
    <property type="nucleotide sequence ID" value="NZ_JADBEL010000001.1"/>
</dbReference>
<dbReference type="SUPFAM" id="SSF51735">
    <property type="entry name" value="NAD(P)-binding Rossmann-fold domains"/>
    <property type="match status" value="1"/>
</dbReference>
<organism evidence="5 6">
    <name type="scientific">Sporosarcina limicola</name>
    <dbReference type="NCBI Taxonomy" id="34101"/>
    <lineage>
        <taxon>Bacteria</taxon>
        <taxon>Bacillati</taxon>
        <taxon>Bacillota</taxon>
        <taxon>Bacilli</taxon>
        <taxon>Bacillales</taxon>
        <taxon>Caryophanaceae</taxon>
        <taxon>Sporosarcina</taxon>
    </lineage>
</organism>
<dbReference type="Proteomes" id="UP000658225">
    <property type="component" value="Unassembled WGS sequence"/>
</dbReference>
<dbReference type="PANTHER" id="PTHR42760:SF83">
    <property type="entry name" value="(3R)-3-HYDROXYACYL-COA DEHYDROGENASE"/>
    <property type="match status" value="1"/>
</dbReference>
<dbReference type="GO" id="GO:0006633">
    <property type="term" value="P:fatty acid biosynthetic process"/>
    <property type="evidence" value="ECO:0007669"/>
    <property type="project" value="TreeGrafter"/>
</dbReference>
<dbReference type="SMART" id="SM00822">
    <property type="entry name" value="PKS_KR"/>
    <property type="match status" value="1"/>
</dbReference>
<dbReference type="InterPro" id="IPR002347">
    <property type="entry name" value="SDR_fam"/>
</dbReference>
<sequence>MRLQGKTAVITGGANGIGAVAAALFGKHGAQVAIVDFNEEAGEVTAEQLRTEGVDVAFFKADVADINNVKEMAEKVIVRFGKVDILINNAGITKDAMMLKMDIMDFKRVIDVNLTGVFNCTQAFLPAMLAQGKGKIINTSSIAGTGGNVGQTNYAASKAGVIGMTRTWAKEFGRRGINVNAVAPGFIETEMIGTIPEKVLGQLQLMTPYPRFGKPEDIANAYLFLASDESDFVNGTVLEVDGGMLK</sequence>
<dbReference type="GO" id="GO:0004316">
    <property type="term" value="F:3-oxoacyl-[acyl-carrier-protein] reductase (NADPH) activity"/>
    <property type="evidence" value="ECO:0007669"/>
    <property type="project" value="UniProtKB-EC"/>
</dbReference>
<dbReference type="Pfam" id="PF13561">
    <property type="entry name" value="adh_short_C2"/>
    <property type="match status" value="1"/>
</dbReference>
<dbReference type="PROSITE" id="PS00061">
    <property type="entry name" value="ADH_SHORT"/>
    <property type="match status" value="1"/>
</dbReference>
<feature type="domain" description="Ketoreductase" evidence="4">
    <location>
        <begin position="6"/>
        <end position="185"/>
    </location>
</feature>
<dbReference type="Gene3D" id="3.40.50.720">
    <property type="entry name" value="NAD(P)-binding Rossmann-like Domain"/>
    <property type="match status" value="1"/>
</dbReference>
<dbReference type="NCBIfam" id="NF005559">
    <property type="entry name" value="PRK07231.1"/>
    <property type="match status" value="1"/>
</dbReference>